<feature type="signal peptide" evidence="6">
    <location>
        <begin position="1"/>
        <end position="23"/>
    </location>
</feature>
<dbReference type="RefSeq" id="WP_130604220.1">
    <property type="nucleotide sequence ID" value="NZ_CP034759.1"/>
</dbReference>
<feature type="domain" description="Thioredoxin" evidence="7">
    <location>
        <begin position="52"/>
        <end position="202"/>
    </location>
</feature>
<dbReference type="PANTHER" id="PTHR43110:SF1">
    <property type="entry name" value="THIOL PEROXIDASE"/>
    <property type="match status" value="1"/>
</dbReference>
<keyword evidence="4" id="KW-1015">Disulfide bond</keyword>
<dbReference type="AlphaFoldDB" id="A0A4P6PB50"/>
<dbReference type="InterPro" id="IPR002065">
    <property type="entry name" value="TPX"/>
</dbReference>
<evidence type="ECO:0000313" key="8">
    <source>
        <dbReference type="EMBL" id="QBG37559.1"/>
    </source>
</evidence>
<dbReference type="EC" id="1.11.1.-" evidence="8"/>
<dbReference type="InterPro" id="IPR013766">
    <property type="entry name" value="Thioredoxin_domain"/>
</dbReference>
<name>A0A4P6PB50_9GAMM</name>
<dbReference type="Pfam" id="PF08534">
    <property type="entry name" value="Redoxin"/>
    <property type="match status" value="1"/>
</dbReference>
<evidence type="ECO:0000256" key="1">
    <source>
        <dbReference type="ARBA" id="ARBA00022559"/>
    </source>
</evidence>
<dbReference type="SUPFAM" id="SSF52833">
    <property type="entry name" value="Thioredoxin-like"/>
    <property type="match status" value="1"/>
</dbReference>
<evidence type="ECO:0000256" key="5">
    <source>
        <dbReference type="ARBA" id="ARBA00023284"/>
    </source>
</evidence>
<keyword evidence="2" id="KW-0049">Antioxidant</keyword>
<dbReference type="NCBIfam" id="NF001808">
    <property type="entry name" value="PRK00522.1"/>
    <property type="match status" value="1"/>
</dbReference>
<evidence type="ECO:0000313" key="9">
    <source>
        <dbReference type="Proteomes" id="UP000290244"/>
    </source>
</evidence>
<evidence type="ECO:0000256" key="4">
    <source>
        <dbReference type="ARBA" id="ARBA00023157"/>
    </source>
</evidence>
<dbReference type="EMBL" id="CP034759">
    <property type="protein sequence ID" value="QBG37559.1"/>
    <property type="molecule type" value="Genomic_DNA"/>
</dbReference>
<keyword evidence="5" id="KW-0676">Redox-active center</keyword>
<keyword evidence="6" id="KW-0732">Signal</keyword>
<accession>A0A4P6PB50</accession>
<dbReference type="InterPro" id="IPR050455">
    <property type="entry name" value="Tpx_Peroxidase_subfamily"/>
</dbReference>
<feature type="chain" id="PRO_5020590371" evidence="6">
    <location>
        <begin position="24"/>
        <end position="222"/>
    </location>
</feature>
<dbReference type="InterPro" id="IPR013740">
    <property type="entry name" value="Redoxin"/>
</dbReference>
<keyword evidence="9" id="KW-1185">Reference proteome</keyword>
<evidence type="ECO:0000259" key="7">
    <source>
        <dbReference type="PROSITE" id="PS51352"/>
    </source>
</evidence>
<sequence>MKLSTSISALFLTVSFWASQAAAQTFTAETLDATQNLVKAGDKYVTLLGTQVNIGEKAPNFKVVDKNFAPIALTDFTEQTVLISVVPSLDTGVCSLQTKRFNEESAKLPENITILTISNDLPFAQKRFCKAEKVENIKVLSDSVWRDFGAKYGLLIKDMGLLTRAIFIIDSQGKVAYKELVENISQHPDYDKALAEVKNIAPVLVVEPTPAEEKPEADNNTL</sequence>
<dbReference type="InterPro" id="IPR036249">
    <property type="entry name" value="Thioredoxin-like_sf"/>
</dbReference>
<keyword evidence="3 8" id="KW-0560">Oxidoreductase</keyword>
<keyword evidence="1 8" id="KW-0575">Peroxidase</keyword>
<dbReference type="CDD" id="cd03014">
    <property type="entry name" value="PRX_Atyp2cys"/>
    <property type="match status" value="1"/>
</dbReference>
<reference evidence="8 9" key="1">
    <citation type="submission" date="2018-12" db="EMBL/GenBank/DDBJ databases">
        <title>Complete genome of Litorilituus sediminis.</title>
        <authorList>
            <person name="Liu A."/>
            <person name="Rong J."/>
        </authorList>
    </citation>
    <scope>NUCLEOTIDE SEQUENCE [LARGE SCALE GENOMIC DNA]</scope>
    <source>
        <strain evidence="8 9">JCM 17549</strain>
    </source>
</reference>
<proteinExistence type="predicted"/>
<protein>
    <submittedName>
        <fullName evidence="8">Thiol peroxidase</fullName>
        <ecNumber evidence="8">1.11.1.-</ecNumber>
    </submittedName>
</protein>
<dbReference type="InterPro" id="IPR018219">
    <property type="entry name" value="Tpx_CS"/>
</dbReference>
<dbReference type="Proteomes" id="UP000290244">
    <property type="component" value="Chromosome"/>
</dbReference>
<dbReference type="GO" id="GO:0008379">
    <property type="term" value="F:thioredoxin peroxidase activity"/>
    <property type="evidence" value="ECO:0007669"/>
    <property type="project" value="InterPro"/>
</dbReference>
<dbReference type="Gene3D" id="3.40.30.10">
    <property type="entry name" value="Glutaredoxin"/>
    <property type="match status" value="1"/>
</dbReference>
<dbReference type="OrthoDB" id="9781543at2"/>
<dbReference type="PROSITE" id="PS51352">
    <property type="entry name" value="THIOREDOXIN_2"/>
    <property type="match status" value="1"/>
</dbReference>
<dbReference type="PROSITE" id="PS01265">
    <property type="entry name" value="TPX"/>
    <property type="match status" value="1"/>
</dbReference>
<gene>
    <name evidence="8" type="ORF">EMK97_18370</name>
</gene>
<evidence type="ECO:0000256" key="6">
    <source>
        <dbReference type="SAM" id="SignalP"/>
    </source>
</evidence>
<organism evidence="8 9">
    <name type="scientific">Litorilituus sediminis</name>
    <dbReference type="NCBI Taxonomy" id="718192"/>
    <lineage>
        <taxon>Bacteria</taxon>
        <taxon>Pseudomonadati</taxon>
        <taxon>Pseudomonadota</taxon>
        <taxon>Gammaproteobacteria</taxon>
        <taxon>Alteromonadales</taxon>
        <taxon>Colwelliaceae</taxon>
        <taxon>Litorilituus</taxon>
    </lineage>
</organism>
<dbReference type="PANTHER" id="PTHR43110">
    <property type="entry name" value="THIOL PEROXIDASE"/>
    <property type="match status" value="1"/>
</dbReference>
<evidence type="ECO:0000256" key="3">
    <source>
        <dbReference type="ARBA" id="ARBA00023002"/>
    </source>
</evidence>
<evidence type="ECO:0000256" key="2">
    <source>
        <dbReference type="ARBA" id="ARBA00022862"/>
    </source>
</evidence>
<dbReference type="KEGG" id="lsd:EMK97_18370"/>